<dbReference type="RefSeq" id="WP_272098275.1">
    <property type="nucleotide sequence ID" value="NZ_JAQNDK010000003.1"/>
</dbReference>
<dbReference type="InterPro" id="IPR002938">
    <property type="entry name" value="FAD-bd"/>
</dbReference>
<dbReference type="InterPro" id="IPR036188">
    <property type="entry name" value="FAD/NAD-bd_sf"/>
</dbReference>
<organism evidence="6 7">
    <name type="scientific">Sorangium atrum</name>
    <dbReference type="NCBI Taxonomy" id="2995308"/>
    <lineage>
        <taxon>Bacteria</taxon>
        <taxon>Pseudomonadati</taxon>
        <taxon>Myxococcota</taxon>
        <taxon>Polyangia</taxon>
        <taxon>Polyangiales</taxon>
        <taxon>Polyangiaceae</taxon>
        <taxon>Sorangium</taxon>
    </lineage>
</organism>
<evidence type="ECO:0000259" key="5">
    <source>
        <dbReference type="Pfam" id="PF01494"/>
    </source>
</evidence>
<feature type="domain" description="FAD-binding" evidence="5">
    <location>
        <begin position="7"/>
        <end position="345"/>
    </location>
</feature>
<dbReference type="Gene3D" id="3.40.30.120">
    <property type="match status" value="1"/>
</dbReference>
<dbReference type="NCBIfam" id="NF004832">
    <property type="entry name" value="PRK06184.1"/>
    <property type="match status" value="1"/>
</dbReference>
<keyword evidence="3" id="KW-0285">Flavoprotein</keyword>
<dbReference type="InterPro" id="IPR050641">
    <property type="entry name" value="RIFMO-like"/>
</dbReference>
<evidence type="ECO:0000256" key="4">
    <source>
        <dbReference type="ARBA" id="ARBA00022827"/>
    </source>
</evidence>
<keyword evidence="7" id="KW-1185">Reference proteome</keyword>
<dbReference type="Gene3D" id="3.30.70.2450">
    <property type="match status" value="1"/>
</dbReference>
<dbReference type="PANTHER" id="PTHR43004:SF19">
    <property type="entry name" value="BINDING MONOOXYGENASE, PUTATIVE (JCVI)-RELATED"/>
    <property type="match status" value="1"/>
</dbReference>
<comment type="cofactor">
    <cofactor evidence="1">
        <name>FAD</name>
        <dbReference type="ChEBI" id="CHEBI:57692"/>
    </cofactor>
</comment>
<dbReference type="EMBL" id="JAQNDK010000003">
    <property type="protein sequence ID" value="MDC0681233.1"/>
    <property type="molecule type" value="Genomic_DNA"/>
</dbReference>
<sequence length="539" mass="57754">MNLSLSTHVLIAGAGPTGLTLACDLARRGVACRIVDKAPSHFAGSRGKGVQPRTLEVLDDLGVVDAAMAAGAPYPLIRAYDGDAVMGDWAMFERRAPAPDVPYPNIVLLGQWRTEEILRARLADHDIRVELATELTGFEQDGDGVTATLARAGETERVRAGYLVGADGGRSFVRRALGVGFQGETLEADRALVGDVRADGLDRERWHAWPKARGGPVALCPLPGTERFQIVIPIHGDEAPELTVEAVERLFHERTGRSDVRLHDASWLSLYRPSVRMVDRYRVGRVFLAGDAAHVHPAAGGQGLNTGVQDAYNLGWKLGQVLAGAPAALLDTYEEERLPVAAAMLGLTSRLHRRTAEGSAGEQQRGAETQQLDISYRGSSLARSEHGAPARVLPGDRAPDAPCHDADGAPIRLFDVLRGPHFTLLAFGAARGDTVARVNARYGAAVHARAVVQPGEPAGRRALVDTDGHARAGYDIDGDALVLVRPDGYIGWRASPGTLEQLEDYLRPLVGFARAEVGGTLNPIELPRRPRDTSRDGAP</sequence>
<dbReference type="SUPFAM" id="SSF52833">
    <property type="entry name" value="Thioredoxin-like"/>
    <property type="match status" value="1"/>
</dbReference>
<evidence type="ECO:0000256" key="3">
    <source>
        <dbReference type="ARBA" id="ARBA00022630"/>
    </source>
</evidence>
<evidence type="ECO:0000313" key="7">
    <source>
        <dbReference type="Proteomes" id="UP001217485"/>
    </source>
</evidence>
<keyword evidence="4" id="KW-0274">FAD</keyword>
<dbReference type="PANTHER" id="PTHR43004">
    <property type="entry name" value="TRK SYSTEM POTASSIUM UPTAKE PROTEIN"/>
    <property type="match status" value="1"/>
</dbReference>
<dbReference type="SUPFAM" id="SSF51905">
    <property type="entry name" value="FAD/NAD(P)-binding domain"/>
    <property type="match status" value="1"/>
</dbReference>
<evidence type="ECO:0000313" key="6">
    <source>
        <dbReference type="EMBL" id="MDC0681233.1"/>
    </source>
</evidence>
<dbReference type="InterPro" id="IPR036249">
    <property type="entry name" value="Thioredoxin-like_sf"/>
</dbReference>
<dbReference type="PRINTS" id="PR00420">
    <property type="entry name" value="RNGMNOXGNASE"/>
</dbReference>
<gene>
    <name evidence="6" type="ORF">POL72_26065</name>
</gene>
<accession>A0ABT5C6F5</accession>
<evidence type="ECO:0000256" key="2">
    <source>
        <dbReference type="ARBA" id="ARBA00007801"/>
    </source>
</evidence>
<reference evidence="6 7" key="1">
    <citation type="submission" date="2023-01" db="EMBL/GenBank/DDBJ databases">
        <title>Minimal conservation of predation-associated metabolite biosynthetic gene clusters underscores biosynthetic potential of Myxococcota including descriptions for ten novel species: Archangium lansinium sp. nov., Myxococcus landrumus sp. nov., Nannocystis bai.</title>
        <authorList>
            <person name="Ahearne A."/>
            <person name="Stevens C."/>
            <person name="Dowd S."/>
        </authorList>
    </citation>
    <scope>NUCLEOTIDE SEQUENCE [LARGE SCALE GENOMIC DNA]</scope>
    <source>
        <strain evidence="6 7">WIWO2</strain>
    </source>
</reference>
<dbReference type="Proteomes" id="UP001217485">
    <property type="component" value="Unassembled WGS sequence"/>
</dbReference>
<dbReference type="Pfam" id="PF21274">
    <property type="entry name" value="Rng_hyd_C"/>
    <property type="match status" value="1"/>
</dbReference>
<dbReference type="Pfam" id="PF01494">
    <property type="entry name" value="FAD_binding_3"/>
    <property type="match status" value="1"/>
</dbReference>
<evidence type="ECO:0000256" key="1">
    <source>
        <dbReference type="ARBA" id="ARBA00001974"/>
    </source>
</evidence>
<proteinExistence type="inferred from homology"/>
<name>A0ABT5C6F5_9BACT</name>
<comment type="caution">
    <text evidence="6">The sequence shown here is derived from an EMBL/GenBank/DDBJ whole genome shotgun (WGS) entry which is preliminary data.</text>
</comment>
<comment type="similarity">
    <text evidence="2">Belongs to the PheA/TfdB FAD monooxygenase family.</text>
</comment>
<dbReference type="Gene3D" id="3.50.50.60">
    <property type="entry name" value="FAD/NAD(P)-binding domain"/>
    <property type="match status" value="1"/>
</dbReference>
<protein>
    <submittedName>
        <fullName evidence="6">FAD-dependent oxidoreductase</fullName>
    </submittedName>
</protein>